<dbReference type="PROSITE" id="PS00920">
    <property type="entry name" value="NITRIL_CHT_1"/>
    <property type="match status" value="1"/>
</dbReference>
<proteinExistence type="inferred from homology"/>
<keyword evidence="6" id="KW-1185">Reference proteome</keyword>
<dbReference type="PANTHER" id="PTHR46044">
    <property type="entry name" value="NITRILASE"/>
    <property type="match status" value="1"/>
</dbReference>
<evidence type="ECO:0000313" key="5">
    <source>
        <dbReference type="EMBL" id="NRN70340.1"/>
    </source>
</evidence>
<dbReference type="InterPro" id="IPR003010">
    <property type="entry name" value="C-N_Hydrolase"/>
</dbReference>
<dbReference type="Gene3D" id="3.60.110.10">
    <property type="entry name" value="Carbon-nitrogen hydrolase"/>
    <property type="match status" value="1"/>
</dbReference>
<dbReference type="InterPro" id="IPR036526">
    <property type="entry name" value="C-N_Hydrolase_sf"/>
</dbReference>
<evidence type="ECO:0000256" key="1">
    <source>
        <dbReference type="ARBA" id="ARBA00008129"/>
    </source>
</evidence>
<accession>A0ABX2FHJ8</accession>
<protein>
    <submittedName>
        <fullName evidence="5">Beta-cyano-L-alanine hydratase/nitrilase</fullName>
    </submittedName>
</protein>
<dbReference type="Proteomes" id="UP000763557">
    <property type="component" value="Unassembled WGS sequence"/>
</dbReference>
<dbReference type="PANTHER" id="PTHR46044:SF1">
    <property type="entry name" value="CN HYDROLASE DOMAIN-CONTAINING PROTEIN"/>
    <property type="match status" value="1"/>
</dbReference>
<dbReference type="InterPro" id="IPR044149">
    <property type="entry name" value="Nitrilases_CHs"/>
</dbReference>
<comment type="caution">
    <text evidence="5">The sequence shown here is derived from an EMBL/GenBank/DDBJ whole genome shotgun (WGS) entry which is preliminary data.</text>
</comment>
<feature type="domain" description="CN hydrolase" evidence="4">
    <location>
        <begin position="3"/>
        <end position="120"/>
    </location>
</feature>
<dbReference type="RefSeq" id="WP_173141458.1">
    <property type="nucleotide sequence ID" value="NZ_CBCSGW010000021.1"/>
</dbReference>
<feature type="active site" description="Proton acceptor" evidence="2">
    <location>
        <position position="43"/>
    </location>
</feature>
<reference evidence="5 6" key="1">
    <citation type="submission" date="2020-01" db="EMBL/GenBank/DDBJ databases">
        <title>Kibdelosporangium persica a novel Actinomycetes from a hot desert in Iran.</title>
        <authorList>
            <person name="Safaei N."/>
            <person name="Zaburannyi N."/>
            <person name="Mueller R."/>
            <person name="Wink J."/>
        </authorList>
    </citation>
    <scope>NUCLEOTIDE SEQUENCE [LARGE SCALE GENOMIC DNA]</scope>
    <source>
        <strain evidence="5 6">4NS15</strain>
    </source>
</reference>
<comment type="similarity">
    <text evidence="1">Belongs to the carbon-nitrogen hydrolase superfamily. Nitrilase family.</text>
</comment>
<dbReference type="PROSITE" id="PS50263">
    <property type="entry name" value="CN_HYDROLASE"/>
    <property type="match status" value="1"/>
</dbReference>
<dbReference type="SUPFAM" id="SSF56317">
    <property type="entry name" value="Carbon-nitrogen hydrolase"/>
    <property type="match status" value="1"/>
</dbReference>
<organism evidence="5 6">
    <name type="scientific">Kibdelosporangium persicum</name>
    <dbReference type="NCBI Taxonomy" id="2698649"/>
    <lineage>
        <taxon>Bacteria</taxon>
        <taxon>Bacillati</taxon>
        <taxon>Actinomycetota</taxon>
        <taxon>Actinomycetes</taxon>
        <taxon>Pseudonocardiales</taxon>
        <taxon>Pseudonocardiaceae</taxon>
        <taxon>Kibdelosporangium</taxon>
    </lineage>
</organism>
<feature type="compositionally biased region" description="Polar residues" evidence="3">
    <location>
        <begin position="96"/>
        <end position="109"/>
    </location>
</feature>
<evidence type="ECO:0000259" key="4">
    <source>
        <dbReference type="PROSITE" id="PS50263"/>
    </source>
</evidence>
<dbReference type="InterPro" id="IPR000132">
    <property type="entry name" value="Nitrilase/CN_hydratase_CS"/>
</dbReference>
<feature type="region of interest" description="Disordered" evidence="3">
    <location>
        <begin position="96"/>
        <end position="120"/>
    </location>
</feature>
<evidence type="ECO:0000256" key="3">
    <source>
        <dbReference type="SAM" id="MobiDB-lite"/>
    </source>
</evidence>
<evidence type="ECO:0000313" key="6">
    <source>
        <dbReference type="Proteomes" id="UP000763557"/>
    </source>
</evidence>
<sequence>MTTRAAVAQATPVLFDPAATLDVVADWSARAAEAGAELLVFPEAFIGGYPKGSTFGAVVGDRTVAGREQFRRYLEAAITVPGDECLRLGRIARQNGESPKSAVTTTTCDWQPAPTPGAAA</sequence>
<evidence type="ECO:0000256" key="2">
    <source>
        <dbReference type="PROSITE-ProRule" id="PRU10139"/>
    </source>
</evidence>
<gene>
    <name evidence="5" type="ORF">GC106_76050</name>
</gene>
<dbReference type="EMBL" id="JAAATY010000037">
    <property type="protein sequence ID" value="NRN70340.1"/>
    <property type="molecule type" value="Genomic_DNA"/>
</dbReference>
<name>A0ABX2FHJ8_9PSEU</name>
<dbReference type="Pfam" id="PF00795">
    <property type="entry name" value="CN_hydrolase"/>
    <property type="match status" value="1"/>
</dbReference>